<dbReference type="Pfam" id="PF00225">
    <property type="entry name" value="Kinesin"/>
    <property type="match status" value="1"/>
</dbReference>
<dbReference type="InterPro" id="IPR019821">
    <property type="entry name" value="Kinesin_motor_CS"/>
</dbReference>
<evidence type="ECO:0000313" key="14">
    <source>
        <dbReference type="Proteomes" id="UP000005207"/>
    </source>
</evidence>
<dbReference type="PRINTS" id="PR00380">
    <property type="entry name" value="KINESINHEAVY"/>
</dbReference>
<sequence>MADANAECNIKVLCRFRPLNQSEIIRGDKFIPIFQGEDTVILGGKAYVFDRVFPTNSTQEQVYSTCAKQIVKDVLGGYNGTIFAYGQTSSGKTHTMEGNLHDPQGMGIIPRIAEDIFEHIFAMDENLEFHIKVGVDSDVLTKTNLSVHEDKHRVPYVKGCTERFVTSPEEVMDVIDEGKANRHVAVTNMNEHSSRSHSIFLINIKQENVETEQKLSGKLYLVDLAGSEKVSKTGAEGAVLDEAKNINKSLSALGNVISALAEGTKSHVPYRDSKMTRILQDSLGGNCRTTMFICCSPSSYNDTETKSTLMFGQRAKTIRNTVSVNLELTAEQWKKKYEKEKEKNRSMKETIQRLEAELNCWRNGNTCTDIKKHLKSSSPKRSQMVEKLKEQMLDQEELLASSRGDSEKVQSELGRLQAENESAKAEVKEVLQALEELAVNYDQKSLEVEEKSMQNKLLAEELSKKMAHLMALEAELSRIQEVSSHQRKRIAEILNGLMRDLSEFSTIVGNKDIKLPVEITGVIEEEFTVARLYINKIKSEVKSMVKRCRHLENLQTECHRKMEETGRELSSCHLLISQHEAKIHSLTEYMQNVELKKRQLEDSYDSLTEELAKLQAQGTFVIAHTSEAVQVYKLVRLLFCDYFFNKRALEQQMESRREVHSKQLGRLRDEINEKQKIIDDLTEQQLELEQLHSDFERLRSREHHKSRQLEELTFLHERHEQSKQDLKGLEETVARELHTLHNLRKLFVQDLTTRVRKSAEMEPDDTGGYITQKQKISFLENNLDQLTKVHKQLVRDNADLRCELPKLEKRLRSTAERVKALEGALKEAKEGAMKDRHRYQQEVERIKDVMRARAPFRRPHAALIGNVYNFPKFNNKIRGKNACKAHATSFGCTVGRI</sequence>
<dbReference type="GO" id="GO:0007097">
    <property type="term" value="P:nuclear migration"/>
    <property type="evidence" value="ECO:0007669"/>
    <property type="project" value="UniProtKB-ARBA"/>
</dbReference>
<evidence type="ECO:0000259" key="12">
    <source>
        <dbReference type="PROSITE" id="PS50067"/>
    </source>
</evidence>
<dbReference type="Gene3D" id="3.40.850.10">
    <property type="entry name" value="Kinesin motor domain"/>
    <property type="match status" value="1"/>
</dbReference>
<feature type="coiled-coil region" evidence="11">
    <location>
        <begin position="769"/>
        <end position="831"/>
    </location>
</feature>
<feature type="coiled-coil region" evidence="11">
    <location>
        <begin position="664"/>
        <end position="732"/>
    </location>
</feature>
<dbReference type="GO" id="GO:0098957">
    <property type="term" value="P:anterograde axonal transport of mitochondrion"/>
    <property type="evidence" value="ECO:0007669"/>
    <property type="project" value="UniProtKB-ARBA"/>
</dbReference>
<evidence type="ECO:0000256" key="2">
    <source>
        <dbReference type="ARBA" id="ARBA00022490"/>
    </source>
</evidence>
<keyword evidence="6 11" id="KW-0175">Coiled coil</keyword>
<dbReference type="GO" id="GO:0005524">
    <property type="term" value="F:ATP binding"/>
    <property type="evidence" value="ECO:0007669"/>
    <property type="project" value="UniProtKB-UniRule"/>
</dbReference>
<feature type="binding site" evidence="9">
    <location>
        <begin position="86"/>
        <end position="93"/>
    </location>
    <ligand>
        <name>ATP</name>
        <dbReference type="ChEBI" id="CHEBI:30616"/>
    </ligand>
</feature>
<comment type="similarity">
    <text evidence="9 10">Belongs to the TRAFAC class myosin-kinesin ATPase superfamily. Kinesin family.</text>
</comment>
<dbReference type="SMART" id="SM00129">
    <property type="entry name" value="KISc"/>
    <property type="match status" value="1"/>
</dbReference>
<evidence type="ECO:0000256" key="3">
    <source>
        <dbReference type="ARBA" id="ARBA00022701"/>
    </source>
</evidence>
<feature type="domain" description="Kinesin motor" evidence="12">
    <location>
        <begin position="9"/>
        <end position="318"/>
    </location>
</feature>
<dbReference type="GeneTree" id="ENSGT00940000159439"/>
<organism evidence="13 14">
    <name type="scientific">Oreochromis niloticus</name>
    <name type="common">Nile tilapia</name>
    <name type="synonym">Tilapia nilotica</name>
    <dbReference type="NCBI Taxonomy" id="8128"/>
    <lineage>
        <taxon>Eukaryota</taxon>
        <taxon>Metazoa</taxon>
        <taxon>Chordata</taxon>
        <taxon>Craniata</taxon>
        <taxon>Vertebrata</taxon>
        <taxon>Euteleostomi</taxon>
        <taxon>Actinopterygii</taxon>
        <taxon>Neopterygii</taxon>
        <taxon>Teleostei</taxon>
        <taxon>Neoteleostei</taxon>
        <taxon>Acanthomorphata</taxon>
        <taxon>Ovalentaria</taxon>
        <taxon>Cichlomorphae</taxon>
        <taxon>Cichliformes</taxon>
        <taxon>Cichlidae</taxon>
        <taxon>African cichlids</taxon>
        <taxon>Pseudocrenilabrinae</taxon>
        <taxon>Oreochromini</taxon>
        <taxon>Oreochromis</taxon>
    </lineage>
</organism>
<dbReference type="Gene3D" id="6.10.250.1590">
    <property type="match status" value="1"/>
</dbReference>
<dbReference type="GO" id="GO:0003777">
    <property type="term" value="F:microtubule motor activity"/>
    <property type="evidence" value="ECO:0007669"/>
    <property type="project" value="InterPro"/>
</dbReference>
<comment type="subcellular location">
    <subcellularLocation>
        <location evidence="1">Cytoplasm</location>
        <location evidence="1">Cytoskeleton</location>
    </subcellularLocation>
</comment>
<evidence type="ECO:0000256" key="6">
    <source>
        <dbReference type="ARBA" id="ARBA00023054"/>
    </source>
</evidence>
<keyword evidence="4 9" id="KW-0547">Nucleotide-binding</keyword>
<evidence type="ECO:0000256" key="9">
    <source>
        <dbReference type="PROSITE-ProRule" id="PRU00283"/>
    </source>
</evidence>
<dbReference type="GO" id="GO:0030951">
    <property type="term" value="P:establishment or maintenance of microtubule cytoskeleton polarity"/>
    <property type="evidence" value="ECO:0007669"/>
    <property type="project" value="UniProtKB-ARBA"/>
</dbReference>
<dbReference type="SUPFAM" id="SSF52540">
    <property type="entry name" value="P-loop containing nucleoside triphosphate hydrolases"/>
    <property type="match status" value="1"/>
</dbReference>
<dbReference type="AlphaFoldDB" id="A0A669EY69"/>
<keyword evidence="7 9" id="KW-0505">Motor protein</keyword>
<evidence type="ECO:0000256" key="10">
    <source>
        <dbReference type="RuleBase" id="RU000394"/>
    </source>
</evidence>
<dbReference type="Proteomes" id="UP000005207">
    <property type="component" value="Linkage group LG5"/>
</dbReference>
<keyword evidence="3 10" id="KW-0493">Microtubule</keyword>
<dbReference type="Ensembl" id="ENSONIT00000072976.1">
    <property type="protein sequence ID" value="ENSONIP00000075837.1"/>
    <property type="gene ID" value="ENSONIG00000005097.2"/>
</dbReference>
<dbReference type="InterPro" id="IPR027417">
    <property type="entry name" value="P-loop_NTPase"/>
</dbReference>
<dbReference type="CDD" id="cd01369">
    <property type="entry name" value="KISc_KHC_KIF5"/>
    <property type="match status" value="1"/>
</dbReference>
<dbReference type="GO" id="GO:0007292">
    <property type="term" value="P:female gamete generation"/>
    <property type="evidence" value="ECO:0007669"/>
    <property type="project" value="UniProtKB-ARBA"/>
</dbReference>
<dbReference type="GO" id="GO:0008017">
    <property type="term" value="F:microtubule binding"/>
    <property type="evidence" value="ECO:0007669"/>
    <property type="project" value="InterPro"/>
</dbReference>
<evidence type="ECO:0000256" key="5">
    <source>
        <dbReference type="ARBA" id="ARBA00022840"/>
    </source>
</evidence>
<gene>
    <name evidence="13" type="primary">KIF5A</name>
</gene>
<dbReference type="PANTHER" id="PTHR47968">
    <property type="entry name" value="CENTROMERE PROTEIN E"/>
    <property type="match status" value="1"/>
</dbReference>
<keyword evidence="5 9" id="KW-0067">ATP-binding</keyword>
<evidence type="ECO:0000256" key="7">
    <source>
        <dbReference type="ARBA" id="ARBA00023175"/>
    </source>
</evidence>
<evidence type="ECO:0000256" key="8">
    <source>
        <dbReference type="ARBA" id="ARBA00023212"/>
    </source>
</evidence>
<name>A0A669EY69_ORENI</name>
<accession>A0A669EY69</accession>
<dbReference type="InterPro" id="IPR059182">
    <property type="entry name" value="Khc_C"/>
</dbReference>
<feature type="coiled-coil region" evidence="11">
    <location>
        <begin position="534"/>
        <end position="617"/>
    </location>
</feature>
<dbReference type="GO" id="GO:0005874">
    <property type="term" value="C:microtubule"/>
    <property type="evidence" value="ECO:0007669"/>
    <property type="project" value="UniProtKB-KW"/>
</dbReference>
<protein>
    <recommendedName>
        <fullName evidence="10">Kinesin-like protein</fullName>
    </recommendedName>
</protein>
<dbReference type="CDD" id="cd23649">
    <property type="entry name" value="Khc_CBD_cc"/>
    <property type="match status" value="1"/>
</dbReference>
<evidence type="ECO:0000313" key="13">
    <source>
        <dbReference type="Ensembl" id="ENSONIP00000075837.1"/>
    </source>
</evidence>
<dbReference type="PROSITE" id="PS50067">
    <property type="entry name" value="KINESIN_MOTOR_2"/>
    <property type="match status" value="1"/>
</dbReference>
<dbReference type="InterPro" id="IPR036961">
    <property type="entry name" value="Kinesin_motor_dom_sf"/>
</dbReference>
<evidence type="ECO:0000256" key="1">
    <source>
        <dbReference type="ARBA" id="ARBA00004245"/>
    </source>
</evidence>
<dbReference type="GO" id="GO:1904115">
    <property type="term" value="C:axon cytoplasm"/>
    <property type="evidence" value="ECO:0007669"/>
    <property type="project" value="GOC"/>
</dbReference>
<reference evidence="13" key="2">
    <citation type="submission" date="2025-08" db="UniProtKB">
        <authorList>
            <consortium name="Ensembl"/>
        </authorList>
    </citation>
    <scope>IDENTIFICATION</scope>
</reference>
<feature type="coiled-coil region" evidence="11">
    <location>
        <begin position="323"/>
        <end position="451"/>
    </location>
</feature>
<dbReference type="PROSITE" id="PS00411">
    <property type="entry name" value="KINESIN_MOTOR_1"/>
    <property type="match status" value="1"/>
</dbReference>
<dbReference type="InterPro" id="IPR001752">
    <property type="entry name" value="Kinesin_motor_dom"/>
</dbReference>
<proteinExistence type="inferred from homology"/>
<keyword evidence="2" id="KW-0963">Cytoplasm</keyword>
<dbReference type="GO" id="GO:0048489">
    <property type="term" value="P:synaptic vesicle transport"/>
    <property type="evidence" value="ECO:0007669"/>
    <property type="project" value="UniProtKB-ARBA"/>
</dbReference>
<dbReference type="InterPro" id="IPR027640">
    <property type="entry name" value="Kinesin-like_fam"/>
</dbReference>
<keyword evidence="14" id="KW-1185">Reference proteome</keyword>
<dbReference type="FunFam" id="3.40.850.10:FF:000067">
    <property type="entry name" value="Kinesin-like protein"/>
    <property type="match status" value="1"/>
</dbReference>
<dbReference type="PANTHER" id="PTHR47968:SF36">
    <property type="entry name" value="KINESIN HEAVY CHAIN ISOFORM X1"/>
    <property type="match status" value="1"/>
</dbReference>
<evidence type="ECO:0000256" key="11">
    <source>
        <dbReference type="SAM" id="Coils"/>
    </source>
</evidence>
<reference evidence="13" key="3">
    <citation type="submission" date="2025-09" db="UniProtKB">
        <authorList>
            <consortium name="Ensembl"/>
        </authorList>
    </citation>
    <scope>IDENTIFICATION</scope>
</reference>
<dbReference type="GO" id="GO:0032991">
    <property type="term" value="C:protein-containing complex"/>
    <property type="evidence" value="ECO:0007669"/>
    <property type="project" value="UniProtKB-ARBA"/>
</dbReference>
<keyword evidence="8" id="KW-0206">Cytoskeleton</keyword>
<evidence type="ECO:0000256" key="4">
    <source>
        <dbReference type="ARBA" id="ARBA00022741"/>
    </source>
</evidence>
<reference evidence="14" key="1">
    <citation type="submission" date="2012-01" db="EMBL/GenBank/DDBJ databases">
        <title>The Genome Sequence of Oreochromis niloticus (Nile Tilapia).</title>
        <authorList>
            <consortium name="Broad Institute Genome Assembly Team"/>
            <consortium name="Broad Institute Sequencing Platform"/>
            <person name="Di Palma F."/>
            <person name="Johnson J."/>
            <person name="Lander E.S."/>
            <person name="Lindblad-Toh K."/>
        </authorList>
    </citation>
    <scope>NUCLEOTIDE SEQUENCE [LARGE SCALE GENOMIC DNA]</scope>
</reference>